<feature type="region of interest" description="Disordered" evidence="1">
    <location>
        <begin position="34"/>
        <end position="57"/>
    </location>
</feature>
<evidence type="ECO:0000256" key="1">
    <source>
        <dbReference type="SAM" id="MobiDB-lite"/>
    </source>
</evidence>
<reference evidence="2" key="1">
    <citation type="submission" date="2020-02" db="EMBL/GenBank/DDBJ databases">
        <authorList>
            <person name="Meier V. D."/>
        </authorList>
    </citation>
    <scope>NUCLEOTIDE SEQUENCE</scope>
    <source>
        <strain evidence="2">AVDCRST_MAG56</strain>
    </source>
</reference>
<dbReference type="AlphaFoldDB" id="A0A6J4J2Y8"/>
<feature type="non-terminal residue" evidence="2">
    <location>
        <position position="1"/>
    </location>
</feature>
<organism evidence="2">
    <name type="scientific">uncultured Cytophagales bacterium</name>
    <dbReference type="NCBI Taxonomy" id="158755"/>
    <lineage>
        <taxon>Bacteria</taxon>
        <taxon>Pseudomonadati</taxon>
        <taxon>Bacteroidota</taxon>
        <taxon>Sphingobacteriia</taxon>
        <taxon>Sphingobacteriales</taxon>
        <taxon>environmental samples</taxon>
    </lineage>
</organism>
<feature type="non-terminal residue" evidence="2">
    <location>
        <position position="57"/>
    </location>
</feature>
<sequence>CTSPSVTSRSGLHRRPRVRLYRCFLPMRVVLGPFRAPFAPPGPGNRERKRQLHGRVP</sequence>
<proteinExistence type="predicted"/>
<gene>
    <name evidence="2" type="ORF">AVDCRST_MAG56-2796</name>
</gene>
<name>A0A6J4J2Y8_9SPHI</name>
<dbReference type="EMBL" id="CADCTQ010000242">
    <property type="protein sequence ID" value="CAA9266482.1"/>
    <property type="molecule type" value="Genomic_DNA"/>
</dbReference>
<protein>
    <submittedName>
        <fullName evidence="2">Uncharacterized protein</fullName>
    </submittedName>
</protein>
<accession>A0A6J4J2Y8</accession>
<evidence type="ECO:0000313" key="2">
    <source>
        <dbReference type="EMBL" id="CAA9266482.1"/>
    </source>
</evidence>
<feature type="compositionally biased region" description="Basic residues" evidence="1">
    <location>
        <begin position="47"/>
        <end position="57"/>
    </location>
</feature>